<protein>
    <submittedName>
        <fullName evidence="1">Uncharacterized protein</fullName>
    </submittedName>
</protein>
<proteinExistence type="predicted"/>
<dbReference type="Proteomes" id="UP000094793">
    <property type="component" value="Chromosome"/>
</dbReference>
<organism evidence="1 2">
    <name type="scientific">Brevibacterium aurantiacum</name>
    <dbReference type="NCBI Taxonomy" id="273384"/>
    <lineage>
        <taxon>Bacteria</taxon>
        <taxon>Bacillati</taxon>
        <taxon>Actinomycetota</taxon>
        <taxon>Actinomycetes</taxon>
        <taxon>Micrococcales</taxon>
        <taxon>Brevibacteriaceae</taxon>
        <taxon>Brevibacterium</taxon>
    </lineage>
</organism>
<dbReference type="RefSeq" id="WP_162619353.1">
    <property type="nucleotide sequence ID" value="NZ_CP017150.1"/>
</dbReference>
<reference evidence="2" key="1">
    <citation type="submission" date="2016-09" db="EMBL/GenBank/DDBJ databases">
        <title>Complete Genome Sequence of Brevibacterium linens SMQ-1335.</title>
        <authorList>
            <person name="de Melo A.G."/>
            <person name="Labrie S.J."/>
            <person name="Dumaresq J."/>
            <person name="Roberts R.J."/>
            <person name="Tremblay D.M."/>
            <person name="Moineau S."/>
        </authorList>
    </citation>
    <scope>NUCLEOTIDE SEQUENCE [LARGE SCALE GENOMIC DNA]</scope>
    <source>
        <strain evidence="2">SMQ-1335</strain>
    </source>
</reference>
<dbReference type="EMBL" id="CP017150">
    <property type="protein sequence ID" value="AOP55178.1"/>
    <property type="molecule type" value="Genomic_DNA"/>
</dbReference>
<sequence>MMSDRLTALLTSNDKTPRLLLDAADYAKRVLLQDKDVPWSDATAFSNHLSSIQMLLKPDVALIRIDQLLQDELAHNTTLLETMAAKTRTGYATRTMLGDEALKEKVRDLVFTASKTQNAPVLLHLSSPKALLITADRAANPDSDKSFDDDSAEFAAVYYADWVRIFAEHRIAGIIFDERTELTTDEAYQPIRNTAEHYGWLIGHRGEDSLDFGEDIPTVPVVGADFWDGSGDVPTAQALFSEVPADAVLEQVLERIKEIREQGQAS</sequence>
<evidence type="ECO:0000313" key="2">
    <source>
        <dbReference type="Proteomes" id="UP000094793"/>
    </source>
</evidence>
<dbReference type="KEGG" id="blin:BLSMQ_3478"/>
<name>A0A1D7W961_BREAU</name>
<dbReference type="AlphaFoldDB" id="A0A1D7W961"/>
<evidence type="ECO:0000313" key="1">
    <source>
        <dbReference type="EMBL" id="AOP55178.1"/>
    </source>
</evidence>
<gene>
    <name evidence="1" type="ORF">BLSMQ_3478</name>
</gene>
<accession>A0A1D7W961</accession>